<protein>
    <submittedName>
        <fullName evidence="4">Lipase/esterase</fullName>
    </submittedName>
</protein>
<evidence type="ECO:0000256" key="2">
    <source>
        <dbReference type="ARBA" id="ARBA00022801"/>
    </source>
</evidence>
<evidence type="ECO:0000313" key="4">
    <source>
        <dbReference type="EMBL" id="AKQ70955.1"/>
    </source>
</evidence>
<dbReference type="SUPFAM" id="SSF53474">
    <property type="entry name" value="alpha/beta-Hydrolases"/>
    <property type="match status" value="1"/>
</dbReference>
<dbReference type="GO" id="GO:0004806">
    <property type="term" value="F:triacylglycerol lipase activity"/>
    <property type="evidence" value="ECO:0007669"/>
    <property type="project" value="TreeGrafter"/>
</dbReference>
<evidence type="ECO:0000259" key="3">
    <source>
        <dbReference type="Pfam" id="PF07859"/>
    </source>
</evidence>
<dbReference type="Pfam" id="PF07859">
    <property type="entry name" value="Abhydrolase_3"/>
    <property type="match status" value="1"/>
</dbReference>
<name>A0A0R7N6G6_9BACT</name>
<comment type="similarity">
    <text evidence="1">Belongs to the 'GDXG' lipolytic enzyme family.</text>
</comment>
<dbReference type="InterPro" id="IPR029058">
    <property type="entry name" value="AB_hydrolase_fold"/>
</dbReference>
<evidence type="ECO:0000256" key="1">
    <source>
        <dbReference type="ARBA" id="ARBA00010515"/>
    </source>
</evidence>
<reference evidence="4" key="1">
    <citation type="journal article" date="2015" name="J. Microbiol. Biotechnol.">
        <title>Characterization of a Soil Metagenome-Derived Gene Encoding Wax Ester Synthase.</title>
        <authorList>
            <person name="Kim N.H."/>
            <person name="Park J.H."/>
            <person name="Chung E."/>
            <person name="So H.A."/>
            <person name="Lee M.H."/>
            <person name="Kim J.C."/>
            <person name="Hwang E.C."/>
            <person name="Lee S.W."/>
        </authorList>
    </citation>
    <scope>NUCLEOTIDE SEQUENCE</scope>
</reference>
<dbReference type="InterPro" id="IPR050300">
    <property type="entry name" value="GDXG_lipolytic_enzyme"/>
</dbReference>
<dbReference type="EMBL" id="KR057702">
    <property type="protein sequence ID" value="AKQ70955.1"/>
    <property type="molecule type" value="Genomic_DNA"/>
</dbReference>
<accession>A0A0R7N6G6</accession>
<dbReference type="AlphaFoldDB" id="A0A0R7N6G6"/>
<proteinExistence type="inferred from homology"/>
<keyword evidence="2" id="KW-0378">Hydrolase</keyword>
<dbReference type="Gene3D" id="3.40.50.1820">
    <property type="entry name" value="alpha/beta hydrolase"/>
    <property type="match status" value="1"/>
</dbReference>
<dbReference type="InterPro" id="IPR013094">
    <property type="entry name" value="AB_hydrolase_3"/>
</dbReference>
<organism evidence="4">
    <name type="scientific">bacterium enrichment culture</name>
    <dbReference type="NCBI Taxonomy" id="207831"/>
    <lineage>
        <taxon>Bacteria</taxon>
        <taxon>environmental samples</taxon>
    </lineage>
</organism>
<sequence>MSAPITRASALPPYAKFISPAKGGWQRWATNLLFRLTAKRMLRPDSDLGELRAKVAEMDAKFGHVDAAAKRTPVDCNGVPAEWISVPESRPERVLFYLHGGAFMFRMPGTHAAMVARWCRRLGARTLMVDYRLAPEHRYPAAPDDCHAAYRWLLAQGCDPRSIVIGGDSAGGNLTLATLHRVKLAGEPLPACAVLLSPFVDFTLSGASLYANEDRDPMFTLAGMVALRAHYAPPERFLDPPLSPLFGDFHGLPPMLFQAGSEEMLVDESVRAAAKAHACGVPVELELWDRLPHVFQALEKLPQAAEAAEHIVRFIGERAGWR</sequence>
<dbReference type="PANTHER" id="PTHR48081:SF30">
    <property type="entry name" value="ACETYL-HYDROLASE LIPR-RELATED"/>
    <property type="match status" value="1"/>
</dbReference>
<feature type="domain" description="Alpha/beta hydrolase fold-3" evidence="3">
    <location>
        <begin position="95"/>
        <end position="296"/>
    </location>
</feature>
<dbReference type="PANTHER" id="PTHR48081">
    <property type="entry name" value="AB HYDROLASE SUPERFAMILY PROTEIN C4A8.06C"/>
    <property type="match status" value="1"/>
</dbReference>